<evidence type="ECO:0000313" key="7">
    <source>
        <dbReference type="Proteomes" id="UP000254794"/>
    </source>
</evidence>
<dbReference type="GO" id="GO:0016846">
    <property type="term" value="F:carbon-sulfur lyase activity"/>
    <property type="evidence" value="ECO:0007669"/>
    <property type="project" value="InterPro"/>
</dbReference>
<dbReference type="InterPro" id="IPR006913">
    <property type="entry name" value="CENP-V/GFA"/>
</dbReference>
<dbReference type="PANTHER" id="PTHR33337">
    <property type="entry name" value="GFA DOMAIN-CONTAINING PROTEIN"/>
    <property type="match status" value="1"/>
</dbReference>
<evidence type="ECO:0000256" key="1">
    <source>
        <dbReference type="ARBA" id="ARBA00005495"/>
    </source>
</evidence>
<dbReference type="OrthoDB" id="4188830at2"/>
<gene>
    <name evidence="6" type="ORF">NCTC13316_02118</name>
</gene>
<sequence>MNKLTGRCLCGEIAYEIKGALGPIVNCHCSMCRRWHGAAFRTRCSVESKNFTWIKGEEYLSKFHSSKKVIKTFCKKCGSNLISLYVDKPDYIGLPIGALEQDPGSRPIANIFVASKSPWYEITDNLPQYNELPSEVNSVLPERKKRI</sequence>
<dbReference type="RefSeq" id="WP_115331607.1">
    <property type="nucleotide sequence ID" value="NZ_CAAAHP010000002.1"/>
</dbReference>
<keyword evidence="2" id="KW-0479">Metal-binding</keyword>
<feature type="domain" description="CENP-V/GFA" evidence="5">
    <location>
        <begin position="4"/>
        <end position="121"/>
    </location>
</feature>
<comment type="similarity">
    <text evidence="1">Belongs to the Gfa family.</text>
</comment>
<dbReference type="SUPFAM" id="SSF51316">
    <property type="entry name" value="Mss4-like"/>
    <property type="match status" value="1"/>
</dbReference>
<proteinExistence type="inferred from homology"/>
<reference evidence="6 7" key="1">
    <citation type="submission" date="2018-06" db="EMBL/GenBank/DDBJ databases">
        <authorList>
            <consortium name="Pathogen Informatics"/>
            <person name="Doyle S."/>
        </authorList>
    </citation>
    <scope>NUCLEOTIDE SEQUENCE [LARGE SCALE GENOMIC DNA]</scope>
    <source>
        <strain evidence="6 7">NCTC13316</strain>
    </source>
</reference>
<keyword evidence="3" id="KW-0862">Zinc</keyword>
<evidence type="ECO:0000256" key="2">
    <source>
        <dbReference type="ARBA" id="ARBA00022723"/>
    </source>
</evidence>
<keyword evidence="4" id="KW-0456">Lyase</keyword>
<dbReference type="Pfam" id="PF04828">
    <property type="entry name" value="GFA"/>
    <property type="match status" value="1"/>
</dbReference>
<dbReference type="GO" id="GO:0046872">
    <property type="term" value="F:metal ion binding"/>
    <property type="evidence" value="ECO:0007669"/>
    <property type="project" value="UniProtKB-KW"/>
</dbReference>
<evidence type="ECO:0000256" key="3">
    <source>
        <dbReference type="ARBA" id="ARBA00022833"/>
    </source>
</evidence>
<dbReference type="Gene3D" id="3.90.1590.10">
    <property type="entry name" value="glutathione-dependent formaldehyde- activating enzyme (gfa)"/>
    <property type="match status" value="1"/>
</dbReference>
<name>A0A378JLB2_9GAMM</name>
<accession>A0A378JLB2</accession>
<evidence type="ECO:0000313" key="6">
    <source>
        <dbReference type="EMBL" id="STX52015.1"/>
    </source>
</evidence>
<evidence type="ECO:0000256" key="4">
    <source>
        <dbReference type="ARBA" id="ARBA00023239"/>
    </source>
</evidence>
<evidence type="ECO:0000259" key="5">
    <source>
        <dbReference type="PROSITE" id="PS51891"/>
    </source>
</evidence>
<dbReference type="AlphaFoldDB" id="A0A378JLB2"/>
<keyword evidence="7" id="KW-1185">Reference proteome</keyword>
<organism evidence="6 7">
    <name type="scientific">Legionella busanensis</name>
    <dbReference type="NCBI Taxonomy" id="190655"/>
    <lineage>
        <taxon>Bacteria</taxon>
        <taxon>Pseudomonadati</taxon>
        <taxon>Pseudomonadota</taxon>
        <taxon>Gammaproteobacteria</taxon>
        <taxon>Legionellales</taxon>
        <taxon>Legionellaceae</taxon>
        <taxon>Legionella</taxon>
    </lineage>
</organism>
<dbReference type="EMBL" id="UGOD01000001">
    <property type="protein sequence ID" value="STX52015.1"/>
    <property type="molecule type" value="Genomic_DNA"/>
</dbReference>
<dbReference type="PANTHER" id="PTHR33337:SF40">
    <property type="entry name" value="CENP-V_GFA DOMAIN-CONTAINING PROTEIN-RELATED"/>
    <property type="match status" value="1"/>
</dbReference>
<protein>
    <submittedName>
        <fullName evidence="6">Uncharacterized conserved protein</fullName>
    </submittedName>
</protein>
<dbReference type="Proteomes" id="UP000254794">
    <property type="component" value="Unassembled WGS sequence"/>
</dbReference>
<dbReference type="InterPro" id="IPR011057">
    <property type="entry name" value="Mss4-like_sf"/>
</dbReference>
<dbReference type="PROSITE" id="PS51891">
    <property type="entry name" value="CENP_V_GFA"/>
    <property type="match status" value="1"/>
</dbReference>